<feature type="domain" description="Transposase TnpC homeodomain" evidence="1">
    <location>
        <begin position="48"/>
        <end position="103"/>
    </location>
</feature>
<comment type="caution">
    <text evidence="2">The sequence shown here is derived from an EMBL/GenBank/DDBJ whole genome shotgun (WGS) entry which is preliminary data.</text>
</comment>
<reference evidence="2 3" key="1">
    <citation type="submission" date="2008-03" db="EMBL/GenBank/DDBJ databases">
        <title>Sequencing of the draft genome and assembly of Burkholderia ambifaria IOP40-10.</title>
        <authorList>
            <consortium name="US DOE Joint Genome Institute (JGI-PGF)"/>
            <person name="Copeland A."/>
            <person name="Lucas S."/>
            <person name="Lapidus A."/>
            <person name="Glavina del Rio T."/>
            <person name="Dalin E."/>
            <person name="Tice H."/>
            <person name="Bruce D."/>
            <person name="Goodwin L."/>
            <person name="Pitluck S."/>
            <person name="Larimer F."/>
            <person name="Land M.L."/>
            <person name="Hauser L."/>
            <person name="Tiedje J."/>
            <person name="Richardson P."/>
        </authorList>
    </citation>
    <scope>NUCLEOTIDE SEQUENCE [LARGE SCALE GENOMIC DNA]</scope>
    <source>
        <strain evidence="2 3">IOP40-10</strain>
    </source>
</reference>
<accession>B1FBG2</accession>
<dbReference type="InterPro" id="IPR024463">
    <property type="entry name" value="Transposase_TnpC_homeodom"/>
</dbReference>
<dbReference type="Proteomes" id="UP000005463">
    <property type="component" value="Unassembled WGS sequence"/>
</dbReference>
<proteinExistence type="predicted"/>
<name>B1FBG2_9BURK</name>
<dbReference type="PATRIC" id="fig|396596.7.peg.6490"/>
<evidence type="ECO:0000313" key="3">
    <source>
        <dbReference type="Proteomes" id="UP000005463"/>
    </source>
</evidence>
<dbReference type="Pfam" id="PF13007">
    <property type="entry name" value="LZ_Tnp_IS66"/>
    <property type="match status" value="1"/>
</dbReference>
<sequence>MTTANAYSDDIEALKALLLERDARIGHLEDLVESHEAVVATGKAEIEHLKLLIAKLRRMAFGRSSEKLDRQIEQLELKLEDLEADEGAAPIEIPNASRCRSICRATYERTCRSPTKPARCAVAR</sequence>
<evidence type="ECO:0000313" key="2">
    <source>
        <dbReference type="EMBL" id="EDT05064.1"/>
    </source>
</evidence>
<protein>
    <recommendedName>
        <fullName evidence="1">Transposase TnpC homeodomain domain-containing protein</fullName>
    </recommendedName>
</protein>
<dbReference type="AlphaFoldDB" id="B1FBG2"/>
<evidence type="ECO:0000259" key="1">
    <source>
        <dbReference type="Pfam" id="PF13007"/>
    </source>
</evidence>
<dbReference type="EMBL" id="ABLC01000020">
    <property type="protein sequence ID" value="EDT05064.1"/>
    <property type="molecule type" value="Genomic_DNA"/>
</dbReference>
<organism evidence="2 3">
    <name type="scientific">Burkholderia ambifaria IOP40-10</name>
    <dbReference type="NCBI Taxonomy" id="396596"/>
    <lineage>
        <taxon>Bacteria</taxon>
        <taxon>Pseudomonadati</taxon>
        <taxon>Pseudomonadota</taxon>
        <taxon>Betaproteobacteria</taxon>
        <taxon>Burkholderiales</taxon>
        <taxon>Burkholderiaceae</taxon>
        <taxon>Burkholderia</taxon>
        <taxon>Burkholderia cepacia complex</taxon>
    </lineage>
</organism>
<gene>
    <name evidence="2" type="ORF">BamIOP4010DRAFT_1371</name>
</gene>